<dbReference type="AlphaFoldDB" id="A0A5P2BSH8"/>
<dbReference type="RefSeq" id="WP_150215582.1">
    <property type="nucleotide sequence ID" value="NZ_CP029192.1"/>
</dbReference>
<sequence length="114" mass="11785">MNAGNFEVGDVKGNGIAVGHGAHAAVNVGQPVRAQEALDRFDDLVRVLERHADELPEPGELRRPLALVRAELAGGSPDRFTLGSLLAAIGASVGGVAVIAEAVDRLQQAVVALF</sequence>
<evidence type="ECO:0000313" key="2">
    <source>
        <dbReference type="Proteomes" id="UP000322927"/>
    </source>
</evidence>
<evidence type="ECO:0000313" key="1">
    <source>
        <dbReference type="EMBL" id="QES33432.1"/>
    </source>
</evidence>
<organism evidence="1 2">
    <name type="scientific">Streptomyces venezuelae</name>
    <dbReference type="NCBI Taxonomy" id="54571"/>
    <lineage>
        <taxon>Bacteria</taxon>
        <taxon>Bacillati</taxon>
        <taxon>Actinomycetota</taxon>
        <taxon>Actinomycetes</taxon>
        <taxon>Kitasatosporales</taxon>
        <taxon>Streptomycetaceae</taxon>
        <taxon>Streptomyces</taxon>
    </lineage>
</organism>
<proteinExistence type="predicted"/>
<dbReference type="EMBL" id="CP029192">
    <property type="protein sequence ID" value="QES33432.1"/>
    <property type="molecule type" value="Genomic_DNA"/>
</dbReference>
<dbReference type="Proteomes" id="UP000322927">
    <property type="component" value="Chromosome"/>
</dbReference>
<accession>A0A5P2BSH8</accession>
<protein>
    <submittedName>
        <fullName evidence="1">Uncharacterized protein</fullName>
    </submittedName>
</protein>
<reference evidence="1 2" key="1">
    <citation type="submission" date="2018-05" db="EMBL/GenBank/DDBJ databases">
        <title>Streptomyces venezuelae.</title>
        <authorList>
            <person name="Kim W."/>
            <person name="Lee N."/>
            <person name="Cho B.-K."/>
        </authorList>
    </citation>
    <scope>NUCLEOTIDE SEQUENCE [LARGE SCALE GENOMIC DNA]</scope>
    <source>
        <strain evidence="1 2">ATCC 14584</strain>
    </source>
</reference>
<name>A0A5P2BSH8_STRVZ</name>
<gene>
    <name evidence="1" type="ORF">DEJ48_08550</name>
</gene>